<dbReference type="GeneID" id="85462714"/>
<dbReference type="AlphaFoldDB" id="A0AAJ0AVH7"/>
<protein>
    <recommendedName>
        <fullName evidence="4">Amine oxidase domain-containing protein</fullName>
    </recommendedName>
</protein>
<evidence type="ECO:0000256" key="1">
    <source>
        <dbReference type="SAM" id="MobiDB-lite"/>
    </source>
</evidence>
<reference evidence="2" key="1">
    <citation type="submission" date="2021-06" db="EMBL/GenBank/DDBJ databases">
        <title>Comparative genomics, transcriptomics and evolutionary studies reveal genomic signatures of adaptation to plant cell wall in hemibiotrophic fungi.</title>
        <authorList>
            <consortium name="DOE Joint Genome Institute"/>
            <person name="Baroncelli R."/>
            <person name="Diaz J.F."/>
            <person name="Benocci T."/>
            <person name="Peng M."/>
            <person name="Battaglia E."/>
            <person name="Haridas S."/>
            <person name="Andreopoulos W."/>
            <person name="Labutti K."/>
            <person name="Pangilinan J."/>
            <person name="Floch G.L."/>
            <person name="Makela M.R."/>
            <person name="Henrissat B."/>
            <person name="Grigoriev I.V."/>
            <person name="Crouch J.A."/>
            <person name="De Vries R.P."/>
            <person name="Sukno S.A."/>
            <person name="Thon M.R."/>
        </authorList>
    </citation>
    <scope>NUCLEOTIDE SEQUENCE</scope>
    <source>
        <strain evidence="2">CBS 193.32</strain>
    </source>
</reference>
<keyword evidence="3" id="KW-1185">Reference proteome</keyword>
<dbReference type="Proteomes" id="UP001224890">
    <property type="component" value="Unassembled WGS sequence"/>
</dbReference>
<evidence type="ECO:0000313" key="2">
    <source>
        <dbReference type="EMBL" id="KAK1691143.1"/>
    </source>
</evidence>
<organism evidence="2 3">
    <name type="scientific">Colletotrichum godetiae</name>
    <dbReference type="NCBI Taxonomy" id="1209918"/>
    <lineage>
        <taxon>Eukaryota</taxon>
        <taxon>Fungi</taxon>
        <taxon>Dikarya</taxon>
        <taxon>Ascomycota</taxon>
        <taxon>Pezizomycotina</taxon>
        <taxon>Sordariomycetes</taxon>
        <taxon>Hypocreomycetidae</taxon>
        <taxon>Glomerellales</taxon>
        <taxon>Glomerellaceae</taxon>
        <taxon>Colletotrichum</taxon>
        <taxon>Colletotrichum acutatum species complex</taxon>
    </lineage>
</organism>
<proteinExistence type="predicted"/>
<gene>
    <name evidence="2" type="ORF">BDP55DRAFT_711700</name>
</gene>
<dbReference type="Gene3D" id="3.50.50.60">
    <property type="entry name" value="FAD/NAD(P)-binding domain"/>
    <property type="match status" value="1"/>
</dbReference>
<sequence>MGRYVAKRKLESDLQGSKRRFANMIGGQELKPDSETVSGHSDAMKRINGGGLTPKTPGHFKIGIVGSGVGGLFTALAIDWINETIAKEKGSKHLNISYEILDSSNEKRFGGRLYTHRFSEDGVHDYYDIGAMRYPKNAVMDKYYLNDDKGFCPTFFNNVREVGNPYRKGFTEKDPFGLNKGIAEDKHLRANAIGDFIAYIKQQLDNYINDGTPMPVEAEDELWDLLMKCDQMSVLESDGLIPGFPIGAPFGPGFSHNTIQWLETATCGTGWYDQSLTEAILESIDFYITDDEYWEGPRDYRHESFFTAPKLDLANRNATAANLLIGILATILTFVAKAKSFRFHNIQKRQTNSTSITIRDVVAHPNATGTWPINGIDVTKPLLDPPSDDYGPGNGWSINIAIATNITADKISTSASNPAAITLEAPANAFQNVNSSTNYTENYDICSFAWFENVWTVEELEMLQDDVNGSCNGIISDECIQETKEVLGGKPCYSFRGFDLPKSCPQALAFPSSFRRNVTFNLPTGTSTNEGSSSQLFGIWGPYSNRSEADLRDAWRDSVEL</sequence>
<dbReference type="EMBL" id="JAHMHR010000005">
    <property type="protein sequence ID" value="KAK1691143.1"/>
    <property type="molecule type" value="Genomic_DNA"/>
</dbReference>
<dbReference type="RefSeq" id="XP_060434838.1">
    <property type="nucleotide sequence ID" value="XM_060578188.1"/>
</dbReference>
<evidence type="ECO:0008006" key="4">
    <source>
        <dbReference type="Google" id="ProtNLM"/>
    </source>
</evidence>
<feature type="region of interest" description="Disordered" evidence="1">
    <location>
        <begin position="32"/>
        <end position="52"/>
    </location>
</feature>
<evidence type="ECO:0000313" key="3">
    <source>
        <dbReference type="Proteomes" id="UP001224890"/>
    </source>
</evidence>
<accession>A0AAJ0AVH7</accession>
<comment type="caution">
    <text evidence="2">The sequence shown here is derived from an EMBL/GenBank/DDBJ whole genome shotgun (WGS) entry which is preliminary data.</text>
</comment>
<name>A0AAJ0AVH7_9PEZI</name>
<dbReference type="Gene3D" id="3.90.660.10">
    <property type="match status" value="1"/>
</dbReference>
<dbReference type="InterPro" id="IPR036188">
    <property type="entry name" value="FAD/NAD-bd_sf"/>
</dbReference>